<reference evidence="10 11" key="1">
    <citation type="submission" date="2015-12" db="EMBL/GenBank/DDBJ databases">
        <title>Draft genome sequence of Acidibacillus ferrooxidans ITV001, isolated from a chalcopyrite acid mine drainage site in Brazil.</title>
        <authorList>
            <person name="Dall'Agnol H."/>
            <person name="Nancucheo I."/>
            <person name="Johnson B."/>
            <person name="Oliveira R."/>
            <person name="Leite L."/>
            <person name="Pylro V."/>
            <person name="Nunes G.L."/>
            <person name="Tzotzos G."/>
            <person name="Fernandes G.R."/>
            <person name="Dutra J."/>
            <person name="Orellana S.C."/>
            <person name="Oliveira G."/>
        </authorList>
    </citation>
    <scope>NUCLEOTIDE SEQUENCE [LARGE SCALE GENOMIC DNA]</scope>
    <source>
        <strain evidence="11">ITV01</strain>
    </source>
</reference>
<proteinExistence type="inferred from homology"/>
<feature type="domain" description="Prepilin peptidase A24 N-terminal" evidence="9">
    <location>
        <begin position="19"/>
        <end position="101"/>
    </location>
</feature>
<evidence type="ECO:0000259" key="8">
    <source>
        <dbReference type="Pfam" id="PF01478"/>
    </source>
</evidence>
<evidence type="ECO:0000259" key="9">
    <source>
        <dbReference type="Pfam" id="PF06750"/>
    </source>
</evidence>
<evidence type="ECO:0000313" key="11">
    <source>
        <dbReference type="Proteomes" id="UP000053557"/>
    </source>
</evidence>
<dbReference type="GO" id="GO:0005886">
    <property type="term" value="C:plasma membrane"/>
    <property type="evidence" value="ECO:0007669"/>
    <property type="project" value="UniProtKB-SubCell"/>
</dbReference>
<comment type="subcellular location">
    <subcellularLocation>
        <location evidence="1">Cell membrane</location>
        <topology evidence="1">Multi-pass membrane protein</topology>
    </subcellularLocation>
</comment>
<evidence type="ECO:0000256" key="4">
    <source>
        <dbReference type="ARBA" id="ARBA00022692"/>
    </source>
</evidence>
<name>A0A101XSH9_9BACL</name>
<evidence type="ECO:0000256" key="7">
    <source>
        <dbReference type="SAM" id="Phobius"/>
    </source>
</evidence>
<feature type="transmembrane region" description="Helical" evidence="7">
    <location>
        <begin position="230"/>
        <end position="255"/>
    </location>
</feature>
<dbReference type="InterPro" id="IPR000045">
    <property type="entry name" value="Prepilin_IV_endopep_pep"/>
</dbReference>
<keyword evidence="6 7" id="KW-0472">Membrane</keyword>
<evidence type="ECO:0000256" key="3">
    <source>
        <dbReference type="ARBA" id="ARBA00022475"/>
    </source>
</evidence>
<dbReference type="OrthoDB" id="9789291at2"/>
<dbReference type="Pfam" id="PF06750">
    <property type="entry name" value="A24_N_bact"/>
    <property type="match status" value="1"/>
</dbReference>
<keyword evidence="11" id="KW-1185">Reference proteome</keyword>
<accession>A0A101XSH9</accession>
<evidence type="ECO:0000256" key="1">
    <source>
        <dbReference type="ARBA" id="ARBA00004651"/>
    </source>
</evidence>
<feature type="transmembrane region" description="Helical" evidence="7">
    <location>
        <begin position="134"/>
        <end position="152"/>
    </location>
</feature>
<evidence type="ECO:0000256" key="2">
    <source>
        <dbReference type="ARBA" id="ARBA00005801"/>
    </source>
</evidence>
<evidence type="ECO:0000256" key="6">
    <source>
        <dbReference type="ARBA" id="ARBA00023136"/>
    </source>
</evidence>
<comment type="similarity">
    <text evidence="2">Belongs to the peptidase A24 family.</text>
</comment>
<evidence type="ECO:0000313" key="10">
    <source>
        <dbReference type="EMBL" id="KUO96728.1"/>
    </source>
</evidence>
<dbReference type="EMBL" id="LPVJ01000009">
    <property type="protein sequence ID" value="KUO96728.1"/>
    <property type="molecule type" value="Genomic_DNA"/>
</dbReference>
<evidence type="ECO:0000256" key="5">
    <source>
        <dbReference type="ARBA" id="ARBA00022989"/>
    </source>
</evidence>
<keyword evidence="4 7" id="KW-0812">Transmembrane</keyword>
<dbReference type="AlphaFoldDB" id="A0A101XSH9"/>
<evidence type="ECO:0008006" key="12">
    <source>
        <dbReference type="Google" id="ProtNLM"/>
    </source>
</evidence>
<dbReference type="PANTHER" id="PTHR30487:SF0">
    <property type="entry name" value="PREPILIN LEADER PEPTIDASE_N-METHYLTRANSFERASE-RELATED"/>
    <property type="match status" value="1"/>
</dbReference>
<dbReference type="InterPro" id="IPR050882">
    <property type="entry name" value="Prepilin_peptidase/N-MTase"/>
</dbReference>
<feature type="transmembrane region" description="Helical" evidence="7">
    <location>
        <begin position="80"/>
        <end position="99"/>
    </location>
</feature>
<dbReference type="GO" id="GO:0006465">
    <property type="term" value="P:signal peptide processing"/>
    <property type="evidence" value="ECO:0007669"/>
    <property type="project" value="TreeGrafter"/>
</dbReference>
<dbReference type="GO" id="GO:0004190">
    <property type="term" value="F:aspartic-type endopeptidase activity"/>
    <property type="evidence" value="ECO:0007669"/>
    <property type="project" value="InterPro"/>
</dbReference>
<dbReference type="Gene3D" id="1.20.120.1220">
    <property type="match status" value="1"/>
</dbReference>
<protein>
    <recommendedName>
        <fullName evidence="12">Prepilin peptidase</fullName>
    </recommendedName>
</protein>
<comment type="caution">
    <text evidence="10">The sequence shown here is derived from an EMBL/GenBank/DDBJ whole genome shotgun (WGS) entry which is preliminary data.</text>
</comment>
<feature type="domain" description="Prepilin type IV endopeptidase peptidase" evidence="8">
    <location>
        <begin position="113"/>
        <end position="215"/>
    </location>
</feature>
<dbReference type="Pfam" id="PF01478">
    <property type="entry name" value="Peptidase_A24"/>
    <property type="match status" value="1"/>
</dbReference>
<dbReference type="PANTHER" id="PTHR30487">
    <property type="entry name" value="TYPE 4 PREPILIN-LIKE PROTEINS LEADER PEPTIDE-PROCESSING ENZYME"/>
    <property type="match status" value="1"/>
</dbReference>
<gene>
    <name evidence="10" type="ORF">ATW55_07865</name>
</gene>
<keyword evidence="5 7" id="KW-1133">Transmembrane helix</keyword>
<dbReference type="InterPro" id="IPR010627">
    <property type="entry name" value="Prepilin_pept_A24_N"/>
</dbReference>
<dbReference type="RefSeq" id="WP_067712435.1">
    <property type="nucleotide sequence ID" value="NZ_LPVJ01000009.1"/>
</dbReference>
<organism evidence="10 11">
    <name type="scientific">Ferroacidibacillus organovorans</name>
    <dbReference type="NCBI Taxonomy" id="1765683"/>
    <lineage>
        <taxon>Bacteria</taxon>
        <taxon>Bacillati</taxon>
        <taxon>Bacillota</taxon>
        <taxon>Bacilli</taxon>
        <taxon>Bacillales</taxon>
        <taxon>Alicyclobacillaceae</taxon>
        <taxon>Ferroacidibacillus</taxon>
    </lineage>
</organism>
<keyword evidence="3" id="KW-1003">Cell membrane</keyword>
<feature type="transmembrane region" description="Helical" evidence="7">
    <location>
        <begin position="6"/>
        <end position="31"/>
    </location>
</feature>
<feature type="transmembrane region" description="Helical" evidence="7">
    <location>
        <begin position="158"/>
        <end position="175"/>
    </location>
</feature>
<dbReference type="Proteomes" id="UP000053557">
    <property type="component" value="Unassembled WGS sequence"/>
</dbReference>
<feature type="transmembrane region" description="Helical" evidence="7">
    <location>
        <begin position="187"/>
        <end position="210"/>
    </location>
</feature>
<sequence length="263" mass="28996">MSFAEYPQLVIFLSIYVFVVGIFGGSFLSVVGIRLPRGMSIVHPRSHCDACGRPLAFYELIPIFSYGVMRGACRTCGVRIPARYIIFEVLAGALALYTLWHEPTWSLRISWWLLWSLLLVTSQTDLEAMIVPNVISYPSAALFLMISVVLHTRTISSAIMGMAVGFLLIAGIHILSKGKMGLGDAKLYLSIGAVLGPYETLFSLIAASMLGTVIGYTLRYLGRLKPRQAIPFVPFISGGVLLTSLIGKLVINWYFHLLHVPLQ</sequence>